<feature type="region of interest" description="Disordered" evidence="1">
    <location>
        <begin position="384"/>
        <end position="587"/>
    </location>
</feature>
<feature type="region of interest" description="Disordered" evidence="1">
    <location>
        <begin position="628"/>
        <end position="660"/>
    </location>
</feature>
<comment type="caution">
    <text evidence="2">The sequence shown here is derived from an EMBL/GenBank/DDBJ whole genome shotgun (WGS) entry which is preliminary data.</text>
</comment>
<feature type="compositionally biased region" description="Low complexity" evidence="1">
    <location>
        <begin position="474"/>
        <end position="484"/>
    </location>
</feature>
<feature type="region of interest" description="Disordered" evidence="1">
    <location>
        <begin position="289"/>
        <end position="309"/>
    </location>
</feature>
<feature type="compositionally biased region" description="Polar residues" evidence="1">
    <location>
        <begin position="405"/>
        <end position="414"/>
    </location>
</feature>
<evidence type="ECO:0000256" key="1">
    <source>
        <dbReference type="SAM" id="MobiDB-lite"/>
    </source>
</evidence>
<feature type="compositionally biased region" description="Polar residues" evidence="1">
    <location>
        <begin position="298"/>
        <end position="309"/>
    </location>
</feature>
<feature type="compositionally biased region" description="Low complexity" evidence="1">
    <location>
        <begin position="534"/>
        <end position="547"/>
    </location>
</feature>
<keyword evidence="3" id="KW-1185">Reference proteome</keyword>
<feature type="compositionally biased region" description="Low complexity" evidence="1">
    <location>
        <begin position="205"/>
        <end position="218"/>
    </location>
</feature>
<dbReference type="Proteomes" id="UP000696485">
    <property type="component" value="Unassembled WGS sequence"/>
</dbReference>
<organism evidence="2 3">
    <name type="scientific">Podila minutissima</name>
    <dbReference type="NCBI Taxonomy" id="64525"/>
    <lineage>
        <taxon>Eukaryota</taxon>
        <taxon>Fungi</taxon>
        <taxon>Fungi incertae sedis</taxon>
        <taxon>Mucoromycota</taxon>
        <taxon>Mortierellomycotina</taxon>
        <taxon>Mortierellomycetes</taxon>
        <taxon>Mortierellales</taxon>
        <taxon>Mortierellaceae</taxon>
        <taxon>Podila</taxon>
    </lineage>
</organism>
<reference evidence="2" key="1">
    <citation type="journal article" date="2020" name="Fungal Divers.">
        <title>Resolving the Mortierellaceae phylogeny through synthesis of multi-gene phylogenetics and phylogenomics.</title>
        <authorList>
            <person name="Vandepol N."/>
            <person name="Liber J."/>
            <person name="Desiro A."/>
            <person name="Na H."/>
            <person name="Kennedy M."/>
            <person name="Barry K."/>
            <person name="Grigoriev I.V."/>
            <person name="Miller A.N."/>
            <person name="O'Donnell K."/>
            <person name="Stajich J.E."/>
            <person name="Bonito G."/>
        </authorList>
    </citation>
    <scope>NUCLEOTIDE SEQUENCE</scope>
    <source>
        <strain evidence="2">NVP1</strain>
    </source>
</reference>
<evidence type="ECO:0000313" key="2">
    <source>
        <dbReference type="EMBL" id="KAF9331825.1"/>
    </source>
</evidence>
<dbReference type="AlphaFoldDB" id="A0A9P5VLU2"/>
<gene>
    <name evidence="2" type="ORF">BG006_005287</name>
</gene>
<dbReference type="EMBL" id="JAAAUY010000299">
    <property type="protein sequence ID" value="KAF9331825.1"/>
    <property type="molecule type" value="Genomic_DNA"/>
</dbReference>
<evidence type="ECO:0000313" key="3">
    <source>
        <dbReference type="Proteomes" id="UP000696485"/>
    </source>
</evidence>
<feature type="region of interest" description="Disordered" evidence="1">
    <location>
        <begin position="199"/>
        <end position="229"/>
    </location>
</feature>
<protein>
    <submittedName>
        <fullName evidence="2">Uncharacterized protein</fullName>
    </submittedName>
</protein>
<proteinExistence type="predicted"/>
<feature type="region of interest" description="Disordered" evidence="1">
    <location>
        <begin position="153"/>
        <end position="172"/>
    </location>
</feature>
<name>A0A9P5VLU2_9FUNG</name>
<feature type="compositionally biased region" description="Low complexity" evidence="1">
    <location>
        <begin position="384"/>
        <end position="403"/>
    </location>
</feature>
<feature type="compositionally biased region" description="Basic and acidic residues" evidence="1">
    <location>
        <begin position="566"/>
        <end position="578"/>
    </location>
</feature>
<sequence>MDWSPSLSVDYYNHPNPYSSTDYTPTYNDGVSDSTTMLDFCYPSRDYGDSSERIANMTLIKLQRASAGRQQCLLRQVQLTRMLHRIRFQAFLRPVLGYDPSGTFDQDLSSPPTLDISEPHPPLDAIRYEWDQESLGPNQLASALSLDMLLSMGSPSTAAPSSDSSSCLDSSSSSLSSDQGMFSLVPLVSFANEFLDPSSRQQDLSSIPSSVPSTVSSPMVPPSHHQQQPLTPSYYELLMANPNEPLSQLMSTNATSITSSSFTATCSSMDHLSTFSISAATATATATPTISSLSSPTETHGSTNIPCSDQQMLTSTSSLFQLTAYPIDHPGAPSSDASRPTPQTVPLTTKEIMDALSGQLPIQPLMPTEVPFSVTEPLPSATTVITTTSTSTPSYDSTKSPYTRGSGTTETSSWEGDRDMLSPPPHFQEVDERTESLESVAAKPSSETSEAMDVDEANVAMTSPPSSPPTAMGRSPRQRSSSRPSTRRSTRGNRSGSLGIPDTSALEPSTTGERGRKARSRSPKRRRMSEEDVSYCSESSPESCPASPKTPPPMDHHAEGSFQQEHGLDHDLGCEDGHPKRRRSDATGEAGLMSVVEIVGKVVVQESIVQGLKTGSGAQEGEALVRDAGHLSPAPTPLSPSSRYPKRRQSTRIVGRGTACSTSVGDGLVGANKVSAA</sequence>
<feature type="compositionally biased region" description="Basic residues" evidence="1">
    <location>
        <begin position="516"/>
        <end position="527"/>
    </location>
</feature>
<accession>A0A9P5VLU2</accession>